<evidence type="ECO:0000313" key="2">
    <source>
        <dbReference type="Proteomes" id="UP000290289"/>
    </source>
</evidence>
<sequence>MHNTIQKNNIYIHNTPLCTEIFSTVLHTKKDTAEMVEEVAEIMEEAADDIADHLPEGKLRRAARFVESVAREGAKDAVLAEDVIMKAEEFEKEMDSIIEQGNQKIEVENDTENHAAKATEIKTKIGEIKQMNAVKNEKIKS</sequence>
<keyword evidence="2" id="KW-1185">Reference proteome</keyword>
<dbReference type="AlphaFoldDB" id="A0A498JAS6"/>
<name>A0A498JAS6_MALDO</name>
<protein>
    <submittedName>
        <fullName evidence="1">Uncharacterized protein</fullName>
    </submittedName>
</protein>
<dbReference type="Proteomes" id="UP000290289">
    <property type="component" value="Chromosome 8"/>
</dbReference>
<dbReference type="PANTHER" id="PTHR33735">
    <property type="entry name" value="EXPRESSED PROTEIN"/>
    <property type="match status" value="1"/>
</dbReference>
<proteinExistence type="predicted"/>
<dbReference type="PANTHER" id="PTHR33735:SF14">
    <property type="entry name" value="PHAGE CAPSID SCAFFOLDING PROTEIN (GPO) SERINE PEPTIDASE"/>
    <property type="match status" value="1"/>
</dbReference>
<dbReference type="EMBL" id="RDQH01000334">
    <property type="protein sequence ID" value="RXH92818.1"/>
    <property type="molecule type" value="Genomic_DNA"/>
</dbReference>
<reference evidence="1 2" key="1">
    <citation type="submission" date="2018-10" db="EMBL/GenBank/DDBJ databases">
        <title>A high-quality apple genome assembly.</title>
        <authorList>
            <person name="Hu J."/>
        </authorList>
    </citation>
    <scope>NUCLEOTIDE SEQUENCE [LARGE SCALE GENOMIC DNA]</scope>
    <source>
        <strain evidence="2">cv. HFTH1</strain>
        <tissue evidence="1">Young leaf</tissue>
    </source>
</reference>
<organism evidence="1 2">
    <name type="scientific">Malus domestica</name>
    <name type="common">Apple</name>
    <name type="synonym">Pyrus malus</name>
    <dbReference type="NCBI Taxonomy" id="3750"/>
    <lineage>
        <taxon>Eukaryota</taxon>
        <taxon>Viridiplantae</taxon>
        <taxon>Streptophyta</taxon>
        <taxon>Embryophyta</taxon>
        <taxon>Tracheophyta</taxon>
        <taxon>Spermatophyta</taxon>
        <taxon>Magnoliopsida</taxon>
        <taxon>eudicotyledons</taxon>
        <taxon>Gunneridae</taxon>
        <taxon>Pentapetalae</taxon>
        <taxon>rosids</taxon>
        <taxon>fabids</taxon>
        <taxon>Rosales</taxon>
        <taxon>Rosaceae</taxon>
        <taxon>Amygdaloideae</taxon>
        <taxon>Maleae</taxon>
        <taxon>Malus</taxon>
    </lineage>
</organism>
<accession>A0A498JAS6</accession>
<comment type="caution">
    <text evidence="1">The sequence shown here is derived from an EMBL/GenBank/DDBJ whole genome shotgun (WGS) entry which is preliminary data.</text>
</comment>
<evidence type="ECO:0000313" key="1">
    <source>
        <dbReference type="EMBL" id="RXH92818.1"/>
    </source>
</evidence>
<gene>
    <name evidence="1" type="ORF">DVH24_042592</name>
</gene>